<reference evidence="3 4" key="2">
    <citation type="journal article" date="2013" name="Genome Announc.">
        <title>Genome Sequence of Growth-Improving Paenibacillus mucilaginosus Strain KNP414.</title>
        <authorList>
            <person name="Lu J.J."/>
            <person name="Wang J.F."/>
            <person name="Hu X.F."/>
        </authorList>
    </citation>
    <scope>NUCLEOTIDE SEQUENCE [LARGE SCALE GENOMIC DNA]</scope>
    <source>
        <strain evidence="3 4">KNP414</strain>
    </source>
</reference>
<evidence type="ECO:0000313" key="3">
    <source>
        <dbReference type="EMBL" id="AEI40243.1"/>
    </source>
</evidence>
<organism evidence="3 4">
    <name type="scientific">Paenibacillus mucilaginosus (strain KNP414)</name>
    <dbReference type="NCBI Taxonomy" id="1036673"/>
    <lineage>
        <taxon>Bacteria</taxon>
        <taxon>Bacillati</taxon>
        <taxon>Bacillota</taxon>
        <taxon>Bacilli</taxon>
        <taxon>Bacillales</taxon>
        <taxon>Paenibacillaceae</taxon>
        <taxon>Paenibacillus</taxon>
    </lineage>
</organism>
<evidence type="ECO:0000256" key="1">
    <source>
        <dbReference type="SAM" id="MobiDB-lite"/>
    </source>
</evidence>
<dbReference type="PATRIC" id="fig|1036673.3.peg.1490"/>
<feature type="signal peptide" evidence="2">
    <location>
        <begin position="1"/>
        <end position="23"/>
    </location>
</feature>
<feature type="chain" id="PRO_5003377323" evidence="2">
    <location>
        <begin position="24"/>
        <end position="311"/>
    </location>
</feature>
<keyword evidence="2" id="KW-0732">Signal</keyword>
<gene>
    <name evidence="3" type="ordered locus">KNP414_01680</name>
</gene>
<evidence type="ECO:0000313" key="4">
    <source>
        <dbReference type="Proteomes" id="UP000006620"/>
    </source>
</evidence>
<protein>
    <submittedName>
        <fullName evidence="3">Uncharacterized protein</fullName>
    </submittedName>
</protein>
<feature type="region of interest" description="Disordered" evidence="1">
    <location>
        <begin position="36"/>
        <end position="57"/>
    </location>
</feature>
<accession>F8FPL9</accession>
<evidence type="ECO:0000256" key="2">
    <source>
        <dbReference type="SAM" id="SignalP"/>
    </source>
</evidence>
<reference evidence="4" key="1">
    <citation type="submission" date="2011-06" db="EMBL/GenBank/DDBJ databases">
        <title>Complete genome sequence of Paenibacillus mucilaginosus KNP414.</title>
        <authorList>
            <person name="Wang J."/>
            <person name="Hu S."/>
            <person name="Hu X."/>
            <person name="Zhang B."/>
            <person name="Dong D."/>
            <person name="Zhang S."/>
            <person name="Zhao K."/>
            <person name="Wu D."/>
        </authorList>
    </citation>
    <scope>NUCLEOTIDE SEQUENCE [LARGE SCALE GENOMIC DNA]</scope>
    <source>
        <strain evidence="4">KNP414</strain>
    </source>
</reference>
<name>F8FPL9_PAEMK</name>
<dbReference type="KEGG" id="pms:KNP414_01680"/>
<dbReference type="EMBL" id="CP002869">
    <property type="protein sequence ID" value="AEI40243.1"/>
    <property type="molecule type" value="Genomic_DNA"/>
</dbReference>
<dbReference type="Proteomes" id="UP000006620">
    <property type="component" value="Chromosome"/>
</dbReference>
<feature type="compositionally biased region" description="Polar residues" evidence="1">
    <location>
        <begin position="42"/>
        <end position="57"/>
    </location>
</feature>
<proteinExistence type="predicted"/>
<dbReference type="HOGENOM" id="CLU_063028_0_0_9"/>
<sequence length="311" mass="33458">MVKILKKLTLALAALLLAGGLQAAGPLEYAPALAVEQPPRETGQTSETAAPAQKHQTAGSLEEAVQALIRELSAQEGFESWAKAEWTSYPLGPGTHGWVVLLKTDGVEAGYLVIQDAGAGRYLLSEYGRGEYPLFSLQTLHHSLVRLDLIPSDTHAERLYYNPLEALWQITAPGGPVRYLDAKTGEELPLHPGEIPHKELPAGEGISYQTGSPAPKPERLIGGSPFDAYERLPWVTSPPASPPSPAQLGEWLKQGSRPIYAAEVYGGRHLIPLAVTGLAVWSGGTAYVRALQDDDRYLPLGALHHLGGFYP</sequence>
<dbReference type="AlphaFoldDB" id="F8FPL9"/>